<sequence>MDTTIVIQHVPVEELPQAWRHRLTQLPDAHVTVRIEPEQPVEPPPKAAAPSHFADDPLFGMWQDRTDIADVADYVRRLRQTHHM</sequence>
<evidence type="ECO:0000313" key="2">
    <source>
        <dbReference type="Proteomes" id="UP000035352"/>
    </source>
</evidence>
<accession>A0A0G3BFW9</accession>
<dbReference type="EMBL" id="CP011371">
    <property type="protein sequence ID" value="AKJ26848.1"/>
    <property type="molecule type" value="Genomic_DNA"/>
</dbReference>
<protein>
    <submittedName>
        <fullName evidence="1">Uncharacterized protein</fullName>
    </submittedName>
</protein>
<reference evidence="1 2" key="1">
    <citation type="submission" date="2015-05" db="EMBL/GenBank/DDBJ databases">
        <authorList>
            <person name="Tang B."/>
            <person name="Yu Y."/>
        </authorList>
    </citation>
    <scope>NUCLEOTIDE SEQUENCE [LARGE SCALE GENOMIC DNA]</scope>
    <source>
        <strain evidence="1 2">DSM 7029</strain>
    </source>
</reference>
<dbReference type="OrthoDB" id="9155234at2"/>
<dbReference type="AlphaFoldDB" id="A0A0G3BFW9"/>
<dbReference type="RefSeq" id="WP_047193098.1">
    <property type="nucleotide sequence ID" value="NZ_CP011371.1"/>
</dbReference>
<gene>
    <name evidence="1" type="ORF">AAW51_0157</name>
</gene>
<dbReference type="Proteomes" id="UP000035352">
    <property type="component" value="Chromosome"/>
</dbReference>
<name>A0A0G3BFW9_9BURK</name>
<dbReference type="STRING" id="413882.AAW51_0157"/>
<organism evidence="1 2">
    <name type="scientific">Caldimonas brevitalea</name>
    <dbReference type="NCBI Taxonomy" id="413882"/>
    <lineage>
        <taxon>Bacteria</taxon>
        <taxon>Pseudomonadati</taxon>
        <taxon>Pseudomonadota</taxon>
        <taxon>Betaproteobacteria</taxon>
        <taxon>Burkholderiales</taxon>
        <taxon>Sphaerotilaceae</taxon>
        <taxon>Caldimonas</taxon>
    </lineage>
</organism>
<proteinExistence type="predicted"/>
<keyword evidence="2" id="KW-1185">Reference proteome</keyword>
<dbReference type="KEGG" id="pbh:AAW51_0157"/>
<evidence type="ECO:0000313" key="1">
    <source>
        <dbReference type="EMBL" id="AKJ26848.1"/>
    </source>
</evidence>